<protein>
    <submittedName>
        <fullName evidence="2">Uncharacterized protein</fullName>
    </submittedName>
</protein>
<name>A0ABX1VJY0_9PLAN</name>
<feature type="region of interest" description="Disordered" evidence="1">
    <location>
        <begin position="417"/>
        <end position="496"/>
    </location>
</feature>
<keyword evidence="3" id="KW-1185">Reference proteome</keyword>
<sequence>MSDRLPPAADDAGELPFDDVADAALSALLTALPRSPAPRGFRDGVLAAIAVDLEEPLTEDDPVVPENSRADAPPDVALGPDAGTADPAPLWRRSLRIVGGLAVTAALLAGVALLWPPIKDGARGVATNDAAGDASARLPELAEADGATMRPGPGGPPATAIPVPELADAVAPRELMEAAPGSFGVDSPTNAPAESFGRLASLSNVVRVVRVQSVSPLSNSLAVHQFETVAMRNSIVPRNGRDKQAGFGIPPTADKGAGESAAALDIETSTTQDFQLESLPGPVGVLVVAEPAQFERTFQEFRDGLTVLPETAGAIVSDGEPLKSAEAARFLVRSELSQQSTDGVNDLGMRATNSGRGANAPSPGAPLGGISQDGNAGGGFGGATAPLDSAGLGQPADPGSRRLSALPYQMRVAPPAGSSTLYAAPPEAGSGGAAPATRDMQFEKSPAETELDSSEEERITPGEPPPDRQDDGRVPILVLFEPPPESTEPVAGESPP</sequence>
<gene>
    <name evidence="2" type="ORF">LzC2_36530</name>
</gene>
<feature type="compositionally biased region" description="Low complexity" evidence="1">
    <location>
        <begin position="423"/>
        <end position="436"/>
    </location>
</feature>
<organism evidence="2 3">
    <name type="scientific">Alienimonas chondri</name>
    <dbReference type="NCBI Taxonomy" id="2681879"/>
    <lineage>
        <taxon>Bacteria</taxon>
        <taxon>Pseudomonadati</taxon>
        <taxon>Planctomycetota</taxon>
        <taxon>Planctomycetia</taxon>
        <taxon>Planctomycetales</taxon>
        <taxon>Planctomycetaceae</taxon>
        <taxon>Alienimonas</taxon>
    </lineage>
</organism>
<feature type="region of interest" description="Disordered" evidence="1">
    <location>
        <begin position="57"/>
        <end position="84"/>
    </location>
</feature>
<dbReference type="RefSeq" id="WP_171189457.1">
    <property type="nucleotide sequence ID" value="NZ_WTPX01000165.1"/>
</dbReference>
<dbReference type="EMBL" id="WTPX01000165">
    <property type="protein sequence ID" value="NNJ27548.1"/>
    <property type="molecule type" value="Genomic_DNA"/>
</dbReference>
<evidence type="ECO:0000256" key="1">
    <source>
        <dbReference type="SAM" id="MobiDB-lite"/>
    </source>
</evidence>
<feature type="region of interest" description="Disordered" evidence="1">
    <location>
        <begin position="337"/>
        <end position="402"/>
    </location>
</feature>
<evidence type="ECO:0000313" key="3">
    <source>
        <dbReference type="Proteomes" id="UP000609651"/>
    </source>
</evidence>
<proteinExistence type="predicted"/>
<feature type="compositionally biased region" description="Basic and acidic residues" evidence="1">
    <location>
        <begin position="456"/>
        <end position="473"/>
    </location>
</feature>
<accession>A0ABX1VJY0</accession>
<comment type="caution">
    <text evidence="2">The sequence shown here is derived from an EMBL/GenBank/DDBJ whole genome shotgun (WGS) entry which is preliminary data.</text>
</comment>
<evidence type="ECO:0000313" key="2">
    <source>
        <dbReference type="EMBL" id="NNJ27548.1"/>
    </source>
</evidence>
<reference evidence="2 3" key="1">
    <citation type="journal article" date="2020" name="Syst. Appl. Microbiol.">
        <title>Alienimonas chondri sp. nov., a novel planctomycete isolated from the biofilm of the red alga Chondrus crispus.</title>
        <authorList>
            <person name="Vitorino I."/>
            <person name="Albuquerque L."/>
            <person name="Wiegand S."/>
            <person name="Kallscheuer N."/>
            <person name="da Costa M.S."/>
            <person name="Lobo-da-Cunha A."/>
            <person name="Jogler C."/>
            <person name="Lage O.M."/>
        </authorList>
    </citation>
    <scope>NUCLEOTIDE SEQUENCE [LARGE SCALE GENOMIC DNA]</scope>
    <source>
        <strain evidence="2 3">LzC2</strain>
    </source>
</reference>
<dbReference type="Proteomes" id="UP000609651">
    <property type="component" value="Unassembled WGS sequence"/>
</dbReference>